<proteinExistence type="predicted"/>
<name>A0A835IJK2_9MAGN</name>
<evidence type="ECO:0000313" key="2">
    <source>
        <dbReference type="Proteomes" id="UP000631114"/>
    </source>
</evidence>
<evidence type="ECO:0000313" key="1">
    <source>
        <dbReference type="EMBL" id="KAF9619065.1"/>
    </source>
</evidence>
<accession>A0A835IJK2</accession>
<dbReference type="EMBL" id="JADFTS010000002">
    <property type="protein sequence ID" value="KAF9619065.1"/>
    <property type="molecule type" value="Genomic_DNA"/>
</dbReference>
<reference evidence="1 2" key="1">
    <citation type="submission" date="2020-10" db="EMBL/GenBank/DDBJ databases">
        <title>The Coptis chinensis genome and diversification of protoberbering-type alkaloids.</title>
        <authorList>
            <person name="Wang B."/>
            <person name="Shu S."/>
            <person name="Song C."/>
            <person name="Liu Y."/>
        </authorList>
    </citation>
    <scope>NUCLEOTIDE SEQUENCE [LARGE SCALE GENOMIC DNA]</scope>
    <source>
        <strain evidence="1">HL-2020</strain>
        <tissue evidence="1">Leaf</tissue>
    </source>
</reference>
<comment type="caution">
    <text evidence="1">The sequence shown here is derived from an EMBL/GenBank/DDBJ whole genome shotgun (WGS) entry which is preliminary data.</text>
</comment>
<organism evidence="1 2">
    <name type="scientific">Coptis chinensis</name>
    <dbReference type="NCBI Taxonomy" id="261450"/>
    <lineage>
        <taxon>Eukaryota</taxon>
        <taxon>Viridiplantae</taxon>
        <taxon>Streptophyta</taxon>
        <taxon>Embryophyta</taxon>
        <taxon>Tracheophyta</taxon>
        <taxon>Spermatophyta</taxon>
        <taxon>Magnoliopsida</taxon>
        <taxon>Ranunculales</taxon>
        <taxon>Ranunculaceae</taxon>
        <taxon>Coptidoideae</taxon>
        <taxon>Coptis</taxon>
    </lineage>
</organism>
<dbReference type="AlphaFoldDB" id="A0A835IJK2"/>
<sequence>MIFNQLSLLEYGSDLYVARRNTYDTEKGILTVGNQCAGTFVQRDTRCADLEDVWPLDLCLLNAQRFSSRSQSGHHLPH</sequence>
<dbReference type="Proteomes" id="UP000631114">
    <property type="component" value="Unassembled WGS sequence"/>
</dbReference>
<protein>
    <submittedName>
        <fullName evidence="1">Uncharacterized protein</fullName>
    </submittedName>
</protein>
<gene>
    <name evidence="1" type="ORF">IFM89_004423</name>
</gene>
<keyword evidence="2" id="KW-1185">Reference proteome</keyword>